<dbReference type="OrthoDB" id="6101901at2759"/>
<dbReference type="Proteomes" id="UP001151699">
    <property type="component" value="Chromosome A"/>
</dbReference>
<comment type="caution">
    <text evidence="2">The sequence shown here is derived from an EMBL/GenBank/DDBJ whole genome shotgun (WGS) entry which is preliminary data.</text>
</comment>
<keyword evidence="1" id="KW-0732">Signal</keyword>
<reference evidence="2" key="1">
    <citation type="submission" date="2022-07" db="EMBL/GenBank/DDBJ databases">
        <authorList>
            <person name="Trinca V."/>
            <person name="Uliana J.V.C."/>
            <person name="Torres T.T."/>
            <person name="Ward R.J."/>
            <person name="Monesi N."/>
        </authorList>
    </citation>
    <scope>NUCLEOTIDE SEQUENCE</scope>
    <source>
        <strain evidence="2">HSMRA1968</strain>
        <tissue evidence="2">Whole embryos</tissue>
    </source>
</reference>
<sequence>MSGYRLFFLLAVSTTILCQSTHAGPVRSLALAAARAAKIPRSIRAPFRNTEMMTARGFGKRSQTSKFKDAGDITWNFGKRETKFIDEFGVDGDALEQIFNEQSVESFPIEWLGNEMASNPMLANTILHRFVDLNRDGVLSSRELLGGSGQSSSNSNDVY</sequence>
<dbReference type="PROSITE" id="PS00018">
    <property type="entry name" value="EF_HAND_1"/>
    <property type="match status" value="1"/>
</dbReference>
<dbReference type="InterPro" id="IPR018247">
    <property type="entry name" value="EF_Hand_1_Ca_BS"/>
</dbReference>
<evidence type="ECO:0000256" key="1">
    <source>
        <dbReference type="SAM" id="SignalP"/>
    </source>
</evidence>
<gene>
    <name evidence="2" type="primary">ALLT</name>
    <name evidence="2" type="ORF">Bhyg_02817</name>
</gene>
<keyword evidence="3" id="KW-1185">Reference proteome</keyword>
<feature type="signal peptide" evidence="1">
    <location>
        <begin position="1"/>
        <end position="23"/>
    </location>
</feature>
<organism evidence="2 3">
    <name type="scientific">Pseudolycoriella hygida</name>
    <dbReference type="NCBI Taxonomy" id="35572"/>
    <lineage>
        <taxon>Eukaryota</taxon>
        <taxon>Metazoa</taxon>
        <taxon>Ecdysozoa</taxon>
        <taxon>Arthropoda</taxon>
        <taxon>Hexapoda</taxon>
        <taxon>Insecta</taxon>
        <taxon>Pterygota</taxon>
        <taxon>Neoptera</taxon>
        <taxon>Endopterygota</taxon>
        <taxon>Diptera</taxon>
        <taxon>Nematocera</taxon>
        <taxon>Sciaroidea</taxon>
        <taxon>Sciaridae</taxon>
        <taxon>Pseudolycoriella</taxon>
    </lineage>
</organism>
<evidence type="ECO:0000313" key="2">
    <source>
        <dbReference type="EMBL" id="KAJ6647594.1"/>
    </source>
</evidence>
<proteinExistence type="predicted"/>
<accession>A0A9Q0NC88</accession>
<dbReference type="AlphaFoldDB" id="A0A9Q0NC88"/>
<protein>
    <submittedName>
        <fullName evidence="2">Allatotropin</fullName>
    </submittedName>
</protein>
<dbReference type="EMBL" id="WJQU01000001">
    <property type="protein sequence ID" value="KAJ6647594.1"/>
    <property type="molecule type" value="Genomic_DNA"/>
</dbReference>
<evidence type="ECO:0000313" key="3">
    <source>
        <dbReference type="Proteomes" id="UP001151699"/>
    </source>
</evidence>
<name>A0A9Q0NC88_9DIPT</name>
<feature type="chain" id="PRO_5040379266" evidence="1">
    <location>
        <begin position="24"/>
        <end position="159"/>
    </location>
</feature>